<dbReference type="STRING" id="5288.A0A5C5FYD1"/>
<protein>
    <submittedName>
        <fullName evidence="3">Mitotic checkpoint regulator, MAD2B-interacting-domain-containing protein</fullName>
    </submittedName>
</protein>
<feature type="region of interest" description="Disordered" evidence="2">
    <location>
        <begin position="1"/>
        <end position="263"/>
    </location>
</feature>
<feature type="compositionally biased region" description="Pro residues" evidence="2">
    <location>
        <begin position="31"/>
        <end position="53"/>
    </location>
</feature>
<dbReference type="PANTHER" id="PTHR13621">
    <property type="entry name" value="PROLINE-RICH PROTEIN PRCC"/>
    <property type="match status" value="1"/>
</dbReference>
<keyword evidence="1" id="KW-0175">Coiled coil</keyword>
<accession>A0A5C5FYD1</accession>
<evidence type="ECO:0000313" key="3">
    <source>
        <dbReference type="EMBL" id="TNY21883.1"/>
    </source>
</evidence>
<proteinExistence type="predicted"/>
<feature type="region of interest" description="Disordered" evidence="2">
    <location>
        <begin position="322"/>
        <end position="341"/>
    </location>
</feature>
<dbReference type="OrthoDB" id="2555634at2759"/>
<dbReference type="Pfam" id="PF10253">
    <property type="entry name" value="PRCC"/>
    <property type="match status" value="1"/>
</dbReference>
<feature type="coiled-coil region" evidence="1">
    <location>
        <begin position="360"/>
        <end position="394"/>
    </location>
</feature>
<evidence type="ECO:0000313" key="4">
    <source>
        <dbReference type="Proteomes" id="UP000311382"/>
    </source>
</evidence>
<dbReference type="InterPro" id="IPR018800">
    <property type="entry name" value="PRCC"/>
</dbReference>
<dbReference type="EMBL" id="SOZI01000035">
    <property type="protein sequence ID" value="TNY21883.1"/>
    <property type="molecule type" value="Genomic_DNA"/>
</dbReference>
<name>A0A5C5FYD1_9BASI</name>
<comment type="caution">
    <text evidence="3">The sequence shown here is derived from an EMBL/GenBank/DDBJ whole genome shotgun (WGS) entry which is preliminary data.</text>
</comment>
<dbReference type="PANTHER" id="PTHR13621:SF2">
    <property type="entry name" value="PROLINE-RICH PROTEIN PRCC"/>
    <property type="match status" value="1"/>
</dbReference>
<feature type="compositionally biased region" description="Low complexity" evidence="2">
    <location>
        <begin position="209"/>
        <end position="242"/>
    </location>
</feature>
<gene>
    <name evidence="3" type="ORF">DMC30DRAFT_415636</name>
</gene>
<dbReference type="GO" id="GO:0005634">
    <property type="term" value="C:nucleus"/>
    <property type="evidence" value="ECO:0007669"/>
    <property type="project" value="TreeGrafter"/>
</dbReference>
<keyword evidence="4" id="KW-1185">Reference proteome</keyword>
<sequence length="397" mass="40229">MGLVDYGSDSDTSTRSPSPPPTASSSSSSVPPAPRGLQLPPPKATSLNLPPPKGTTTAAPKKAKGGPVRILLDDLAPPTPTSPADPDEPAKKRPKLSLGNAGAALPGGDKPLTGLAAMLPKPKNASSRQAPPPPPAPSATSTAGVGGLFGTTAGPGDKSTAPGPMFLPPSVAAARAKGKAPAPPKPAEPAVDFFGIGSVTAAPPPPSSPSSKPSLSSAPSISAAPSISSAPPPSSSTAAQPAFGHPTPSDPYPGFTQLPSGEWVAKDQRTYDMWVAWSAQQAASGSTSGGKDKSSSREFDDKAIEEQGGLVEVDEAAQRARDAWNNRPSQVPGKDGKEQYKTSADIKGIPSQIGGMARRKHQLSSLLAAAHDNRAELEERIAQARANRKGAGSKYGF</sequence>
<organism evidence="3 4">
    <name type="scientific">Rhodotorula diobovata</name>
    <dbReference type="NCBI Taxonomy" id="5288"/>
    <lineage>
        <taxon>Eukaryota</taxon>
        <taxon>Fungi</taxon>
        <taxon>Dikarya</taxon>
        <taxon>Basidiomycota</taxon>
        <taxon>Pucciniomycotina</taxon>
        <taxon>Microbotryomycetes</taxon>
        <taxon>Sporidiobolales</taxon>
        <taxon>Sporidiobolaceae</taxon>
        <taxon>Rhodotorula</taxon>
    </lineage>
</organism>
<feature type="compositionally biased region" description="Basic and acidic residues" evidence="2">
    <location>
        <begin position="290"/>
        <end position="305"/>
    </location>
</feature>
<reference evidence="3 4" key="1">
    <citation type="submission" date="2019-03" db="EMBL/GenBank/DDBJ databases">
        <title>Rhodosporidium diobovatum UCD-FST 08-225 genome sequencing, assembly, and annotation.</title>
        <authorList>
            <person name="Fakankun I.U."/>
            <person name="Fristensky B."/>
            <person name="Levin D.B."/>
        </authorList>
    </citation>
    <scope>NUCLEOTIDE SEQUENCE [LARGE SCALE GENOMIC DNA]</scope>
    <source>
        <strain evidence="3 4">UCD-FST 08-225</strain>
    </source>
</reference>
<dbReference type="Proteomes" id="UP000311382">
    <property type="component" value="Unassembled WGS sequence"/>
</dbReference>
<feature type="region of interest" description="Disordered" evidence="2">
    <location>
        <begin position="280"/>
        <end position="309"/>
    </location>
</feature>
<evidence type="ECO:0000256" key="1">
    <source>
        <dbReference type="SAM" id="Coils"/>
    </source>
</evidence>
<dbReference type="AlphaFoldDB" id="A0A5C5FYD1"/>
<evidence type="ECO:0000256" key="2">
    <source>
        <dbReference type="SAM" id="MobiDB-lite"/>
    </source>
</evidence>